<evidence type="ECO:0000313" key="9">
    <source>
        <dbReference type="EMBL" id="MFC6885924.1"/>
    </source>
</evidence>
<feature type="transmembrane region" description="Helical" evidence="7">
    <location>
        <begin position="362"/>
        <end position="383"/>
    </location>
</feature>
<organism evidence="9 10">
    <name type="scientific">Actinomadura yumaensis</name>
    <dbReference type="NCBI Taxonomy" id="111807"/>
    <lineage>
        <taxon>Bacteria</taxon>
        <taxon>Bacillati</taxon>
        <taxon>Actinomycetota</taxon>
        <taxon>Actinomycetes</taxon>
        <taxon>Streptosporangiales</taxon>
        <taxon>Thermomonosporaceae</taxon>
        <taxon>Actinomadura</taxon>
    </lineage>
</organism>
<dbReference type="Pfam" id="PF07690">
    <property type="entry name" value="MFS_1"/>
    <property type="match status" value="1"/>
</dbReference>
<feature type="transmembrane region" description="Helical" evidence="7">
    <location>
        <begin position="336"/>
        <end position="356"/>
    </location>
</feature>
<feature type="domain" description="Major facilitator superfamily (MFS) profile" evidence="8">
    <location>
        <begin position="17"/>
        <end position="465"/>
    </location>
</feature>
<feature type="transmembrane region" description="Helical" evidence="7">
    <location>
        <begin position="270"/>
        <end position="291"/>
    </location>
</feature>
<evidence type="ECO:0000259" key="8">
    <source>
        <dbReference type="PROSITE" id="PS50850"/>
    </source>
</evidence>
<name>A0ABW2CZ95_9ACTN</name>
<evidence type="ECO:0000313" key="10">
    <source>
        <dbReference type="Proteomes" id="UP001596380"/>
    </source>
</evidence>
<feature type="transmembrane region" description="Helical" evidence="7">
    <location>
        <begin position="202"/>
        <end position="223"/>
    </location>
</feature>
<dbReference type="NCBIfam" id="TIGR00711">
    <property type="entry name" value="efflux_EmrB"/>
    <property type="match status" value="1"/>
</dbReference>
<protein>
    <submittedName>
        <fullName evidence="9">MDR family MFS transporter</fullName>
    </submittedName>
</protein>
<dbReference type="SUPFAM" id="SSF103473">
    <property type="entry name" value="MFS general substrate transporter"/>
    <property type="match status" value="1"/>
</dbReference>
<evidence type="ECO:0000256" key="4">
    <source>
        <dbReference type="ARBA" id="ARBA00022692"/>
    </source>
</evidence>
<evidence type="ECO:0000256" key="7">
    <source>
        <dbReference type="SAM" id="Phobius"/>
    </source>
</evidence>
<feature type="transmembrane region" description="Helical" evidence="7">
    <location>
        <begin position="395"/>
        <end position="421"/>
    </location>
</feature>
<evidence type="ECO:0000256" key="5">
    <source>
        <dbReference type="ARBA" id="ARBA00022989"/>
    </source>
</evidence>
<dbReference type="Gene3D" id="1.20.1250.20">
    <property type="entry name" value="MFS general substrate transporter like domains"/>
    <property type="match status" value="1"/>
</dbReference>
<dbReference type="Gene3D" id="1.20.1720.10">
    <property type="entry name" value="Multidrug resistance protein D"/>
    <property type="match status" value="1"/>
</dbReference>
<evidence type="ECO:0000256" key="2">
    <source>
        <dbReference type="ARBA" id="ARBA00022448"/>
    </source>
</evidence>
<dbReference type="RefSeq" id="WP_378064020.1">
    <property type="nucleotide sequence ID" value="NZ_JBHSXS010000045.1"/>
</dbReference>
<gene>
    <name evidence="9" type="ORF">ACFQKB_39620</name>
</gene>
<dbReference type="InterPro" id="IPR036259">
    <property type="entry name" value="MFS_trans_sf"/>
</dbReference>
<feature type="transmembrane region" description="Helical" evidence="7">
    <location>
        <begin position="144"/>
        <end position="164"/>
    </location>
</feature>
<feature type="transmembrane region" description="Helical" evidence="7">
    <location>
        <begin position="229"/>
        <end position="249"/>
    </location>
</feature>
<comment type="subcellular location">
    <subcellularLocation>
        <location evidence="1">Cell membrane</location>
        <topology evidence="1">Multi-pass membrane protein</topology>
    </subcellularLocation>
</comment>
<evidence type="ECO:0000256" key="6">
    <source>
        <dbReference type="ARBA" id="ARBA00023136"/>
    </source>
</evidence>
<keyword evidence="6 7" id="KW-0472">Membrane</keyword>
<keyword evidence="5 7" id="KW-1133">Transmembrane helix</keyword>
<feature type="transmembrane region" description="Helical" evidence="7">
    <location>
        <begin position="303"/>
        <end position="324"/>
    </location>
</feature>
<feature type="transmembrane region" description="Helical" evidence="7">
    <location>
        <begin position="170"/>
        <end position="190"/>
    </location>
</feature>
<feature type="transmembrane region" description="Helical" evidence="7">
    <location>
        <begin position="82"/>
        <end position="100"/>
    </location>
</feature>
<feature type="transmembrane region" description="Helical" evidence="7">
    <location>
        <begin position="51"/>
        <end position="70"/>
    </location>
</feature>
<dbReference type="PANTHER" id="PTHR23501:SF197">
    <property type="entry name" value="COMD"/>
    <property type="match status" value="1"/>
</dbReference>
<accession>A0ABW2CZ95</accession>
<evidence type="ECO:0000256" key="3">
    <source>
        <dbReference type="ARBA" id="ARBA00022475"/>
    </source>
</evidence>
<dbReference type="EMBL" id="JBHSXS010000045">
    <property type="protein sequence ID" value="MFC6885924.1"/>
    <property type="molecule type" value="Genomic_DNA"/>
</dbReference>
<feature type="transmembrane region" description="Helical" evidence="7">
    <location>
        <begin position="16"/>
        <end position="39"/>
    </location>
</feature>
<keyword evidence="3" id="KW-1003">Cell membrane</keyword>
<dbReference type="CDD" id="cd17502">
    <property type="entry name" value="MFS_Azr1_MDR_like"/>
    <property type="match status" value="1"/>
</dbReference>
<keyword evidence="10" id="KW-1185">Reference proteome</keyword>
<keyword evidence="2" id="KW-0813">Transport</keyword>
<reference evidence="10" key="1">
    <citation type="journal article" date="2019" name="Int. J. Syst. Evol. Microbiol.">
        <title>The Global Catalogue of Microorganisms (GCM) 10K type strain sequencing project: providing services to taxonomists for standard genome sequencing and annotation.</title>
        <authorList>
            <consortium name="The Broad Institute Genomics Platform"/>
            <consortium name="The Broad Institute Genome Sequencing Center for Infectious Disease"/>
            <person name="Wu L."/>
            <person name="Ma J."/>
        </authorList>
    </citation>
    <scope>NUCLEOTIDE SEQUENCE [LARGE SCALE GENOMIC DNA]</scope>
    <source>
        <strain evidence="10">JCM 3369</strain>
    </source>
</reference>
<dbReference type="Proteomes" id="UP001596380">
    <property type="component" value="Unassembled WGS sequence"/>
</dbReference>
<sequence length="487" mass="49738">MSANDDTAAGPRHVRLTLLGVMLGMLLAMLDNTIVGPAMPTIVRDLGGADHLSWVVTAYTLATAVGTPLWGKIGDLKGRKRVFLLAIAVFLVGSVASGAAQSMGQLIGLRAVQGFGAGGLAVGAFAVIADLVPPRERGRYQGMTAAMMAVGTIGGPLVGGLVTGHLGWRWAFYINVPLGLIAFAWVQVMLRLPARTARVRIDWTGIALLTVTIGATVLAASWAGVRYAWTSPQILGLAAAAVAGLAAFARSQRRAAEPVLPPRIFSDRNLPVASVVVAATGAVMFGCSLYLPLFQQTVQHATASGSGALLLPLLLPIPLGSQIAGKVMTRTGRYKVFPVAGTALLTAGTLLLATMGAGTGRVATGAFMAVVGAGLGFTMQMTMTIAQNSVEMRDLGAASAAVTLFRTLGGSLAVAVFGALFSRSMPGSHLTAAGTAEGTRHIFLVAAALCAVAFVASLLVKEVPLRGKPTAPAAQEPAPTAPTASAS</sequence>
<comment type="caution">
    <text evidence="9">The sequence shown here is derived from an EMBL/GenBank/DDBJ whole genome shotgun (WGS) entry which is preliminary data.</text>
</comment>
<feature type="transmembrane region" description="Helical" evidence="7">
    <location>
        <begin position="441"/>
        <end position="460"/>
    </location>
</feature>
<dbReference type="InterPro" id="IPR011701">
    <property type="entry name" value="MFS"/>
</dbReference>
<evidence type="ECO:0000256" key="1">
    <source>
        <dbReference type="ARBA" id="ARBA00004651"/>
    </source>
</evidence>
<feature type="transmembrane region" description="Helical" evidence="7">
    <location>
        <begin position="112"/>
        <end position="132"/>
    </location>
</feature>
<dbReference type="InterPro" id="IPR004638">
    <property type="entry name" value="EmrB-like"/>
</dbReference>
<proteinExistence type="predicted"/>
<keyword evidence="4 7" id="KW-0812">Transmembrane</keyword>
<dbReference type="PANTHER" id="PTHR23501">
    <property type="entry name" value="MAJOR FACILITATOR SUPERFAMILY"/>
    <property type="match status" value="1"/>
</dbReference>
<dbReference type="InterPro" id="IPR020846">
    <property type="entry name" value="MFS_dom"/>
</dbReference>
<dbReference type="PROSITE" id="PS50850">
    <property type="entry name" value="MFS"/>
    <property type="match status" value="1"/>
</dbReference>